<sequence length="69" mass="7908">MRVKIGNTWYDSAEQPICIEVSSTEKGQIQNMDMAGKNKAKYASFPDDSMSKEEMLAWMDTNREGAWKK</sequence>
<gene>
    <name evidence="1" type="ORF">BZG09_05225</name>
</gene>
<dbReference type="Proteomes" id="UP000188726">
    <property type="component" value="Unassembled WGS sequence"/>
</dbReference>
<comment type="caution">
    <text evidence="1">The sequence shown here is derived from an EMBL/GenBank/DDBJ whole genome shotgun (WGS) entry which is preliminary data.</text>
</comment>
<reference evidence="1 2" key="1">
    <citation type="journal article" date="2017" name="Genome Announc.">
        <title>Draft Genome Sequences of Salinivibrio proteolyticus, Salinivibrio sharmensis, Salinivibrio siamensis, Salinivibrio costicola subsp. alcaliphilus, Salinivibrio costicola subsp. vallismortis, and 29 New Isolates Belonging to the Genus Salinivibrio.</title>
        <authorList>
            <person name="Lopez-Hermoso C."/>
            <person name="de la Haba R.R."/>
            <person name="Sanchez-Porro C."/>
            <person name="Bayliss S.C."/>
            <person name="Feil E.J."/>
            <person name="Ventosa A."/>
        </authorList>
    </citation>
    <scope>NUCLEOTIDE SEQUENCE [LARGE SCALE GENOMIC DNA]</scope>
    <source>
        <strain evidence="1 2">IC202</strain>
    </source>
</reference>
<evidence type="ECO:0000313" key="1">
    <source>
        <dbReference type="EMBL" id="OOE45108.1"/>
    </source>
</evidence>
<accession>A0AB36K8I2</accession>
<dbReference type="EMBL" id="MUEO01000009">
    <property type="protein sequence ID" value="OOE45108.1"/>
    <property type="molecule type" value="Genomic_DNA"/>
</dbReference>
<dbReference type="AlphaFoldDB" id="A0AB36K8I2"/>
<evidence type="ECO:0000313" key="2">
    <source>
        <dbReference type="Proteomes" id="UP000188726"/>
    </source>
</evidence>
<dbReference type="RefSeq" id="WP_077457519.1">
    <property type="nucleotide sequence ID" value="NZ_MUEO01000009.1"/>
</dbReference>
<protein>
    <submittedName>
        <fullName evidence="1">Uncharacterized protein</fullName>
    </submittedName>
</protein>
<organism evidence="1 2">
    <name type="scientific">Salinivibrio kushneri</name>
    <dbReference type="NCBI Taxonomy" id="1908198"/>
    <lineage>
        <taxon>Bacteria</taxon>
        <taxon>Pseudomonadati</taxon>
        <taxon>Pseudomonadota</taxon>
        <taxon>Gammaproteobacteria</taxon>
        <taxon>Vibrionales</taxon>
        <taxon>Vibrionaceae</taxon>
        <taxon>Salinivibrio</taxon>
    </lineage>
</organism>
<name>A0AB36K8I2_9GAMM</name>
<proteinExistence type="predicted"/>